<dbReference type="EMBL" id="GEBQ01011557">
    <property type="protein sequence ID" value="JAT28420.1"/>
    <property type="molecule type" value="Transcribed_RNA"/>
</dbReference>
<feature type="region of interest" description="Disordered" evidence="1">
    <location>
        <begin position="267"/>
        <end position="300"/>
    </location>
</feature>
<feature type="compositionally biased region" description="Low complexity" evidence="1">
    <location>
        <begin position="116"/>
        <end position="131"/>
    </location>
</feature>
<evidence type="ECO:0000313" key="2">
    <source>
        <dbReference type="EMBL" id="JAT28420.1"/>
    </source>
</evidence>
<feature type="non-terminal residue" evidence="2">
    <location>
        <position position="300"/>
    </location>
</feature>
<feature type="compositionally biased region" description="Polar residues" evidence="1">
    <location>
        <begin position="102"/>
        <end position="115"/>
    </location>
</feature>
<gene>
    <name evidence="2" type="ORF">g.18127</name>
</gene>
<protein>
    <submittedName>
        <fullName evidence="2">Uncharacterized protein</fullName>
    </submittedName>
</protein>
<name>A0A1B6LXT0_9HEMI</name>
<proteinExistence type="predicted"/>
<accession>A0A1B6LXT0</accession>
<dbReference type="AlphaFoldDB" id="A0A1B6LXT0"/>
<sequence>QQQQRQMVQQQQTVGAGATGNTVVVSGGLRQQSVAVIRGHIPSGLNPQQQLQWLQQQRHQQQIVIQQNTQLRQQVLVQQPQQQTERQMPSQQLITNNNSAVLSQPQQSVLQTPAWAQQPGDTQLQGQTGPQQQQMAQLRQQQLQLHRFQQLQQKQQVTTGGVRLAHPTTPQPMLYNNQMTGQGPGTPSQTSLPHQPLTEPADSVASTTDIFSGTQEQGQSQPVVVNAKTKTALANMLSIRLQTGQSGSQMSSGVEGSAAGQLRLMTAQHHAQQLPPPPPSAPTTPAPPIAAPLRCGVQQV</sequence>
<evidence type="ECO:0000256" key="1">
    <source>
        <dbReference type="SAM" id="MobiDB-lite"/>
    </source>
</evidence>
<feature type="compositionally biased region" description="Polar residues" evidence="1">
    <location>
        <begin position="178"/>
        <end position="193"/>
    </location>
</feature>
<feature type="compositionally biased region" description="Pro residues" evidence="1">
    <location>
        <begin position="274"/>
        <end position="290"/>
    </location>
</feature>
<reference evidence="2" key="1">
    <citation type="submission" date="2015-11" db="EMBL/GenBank/DDBJ databases">
        <title>De novo transcriptome assembly of four potential Pierce s Disease insect vectors from Arizona vineyards.</title>
        <authorList>
            <person name="Tassone E.E."/>
        </authorList>
    </citation>
    <scope>NUCLEOTIDE SEQUENCE</scope>
</reference>
<organism evidence="2">
    <name type="scientific">Graphocephala atropunctata</name>
    <dbReference type="NCBI Taxonomy" id="36148"/>
    <lineage>
        <taxon>Eukaryota</taxon>
        <taxon>Metazoa</taxon>
        <taxon>Ecdysozoa</taxon>
        <taxon>Arthropoda</taxon>
        <taxon>Hexapoda</taxon>
        <taxon>Insecta</taxon>
        <taxon>Pterygota</taxon>
        <taxon>Neoptera</taxon>
        <taxon>Paraneoptera</taxon>
        <taxon>Hemiptera</taxon>
        <taxon>Auchenorrhyncha</taxon>
        <taxon>Membracoidea</taxon>
        <taxon>Cicadellidae</taxon>
        <taxon>Cicadellinae</taxon>
        <taxon>Cicadellini</taxon>
        <taxon>Graphocephala</taxon>
    </lineage>
</organism>
<feature type="region of interest" description="Disordered" evidence="1">
    <location>
        <begin position="102"/>
        <end position="131"/>
    </location>
</feature>
<feature type="region of interest" description="Disordered" evidence="1">
    <location>
        <begin position="178"/>
        <end position="201"/>
    </location>
</feature>
<feature type="non-terminal residue" evidence="2">
    <location>
        <position position="1"/>
    </location>
</feature>